<evidence type="ECO:0000313" key="4">
    <source>
        <dbReference type="Proteomes" id="UP001375240"/>
    </source>
</evidence>
<feature type="compositionally biased region" description="Low complexity" evidence="1">
    <location>
        <begin position="142"/>
        <end position="164"/>
    </location>
</feature>
<evidence type="ECO:0000256" key="1">
    <source>
        <dbReference type="SAM" id="MobiDB-lite"/>
    </source>
</evidence>
<comment type="caution">
    <text evidence="3">The sequence shown here is derived from an EMBL/GenBank/DDBJ whole genome shotgun (WGS) entry which is preliminary data.</text>
</comment>
<name>A0AAV9V007_9PEZI</name>
<protein>
    <recommendedName>
        <fullName evidence="2">VWFA domain-containing protein</fullName>
    </recommendedName>
</protein>
<organism evidence="3 4">
    <name type="scientific">Orbilia brochopaga</name>
    <dbReference type="NCBI Taxonomy" id="3140254"/>
    <lineage>
        <taxon>Eukaryota</taxon>
        <taxon>Fungi</taxon>
        <taxon>Dikarya</taxon>
        <taxon>Ascomycota</taxon>
        <taxon>Pezizomycotina</taxon>
        <taxon>Orbiliomycetes</taxon>
        <taxon>Orbiliales</taxon>
        <taxon>Orbiliaceae</taxon>
        <taxon>Orbilia</taxon>
    </lineage>
</organism>
<gene>
    <name evidence="3" type="ORF">TWF696_005093</name>
</gene>
<dbReference type="SUPFAM" id="SSF53300">
    <property type="entry name" value="vWA-like"/>
    <property type="match status" value="1"/>
</dbReference>
<dbReference type="InterPro" id="IPR036465">
    <property type="entry name" value="vWFA_dom_sf"/>
</dbReference>
<dbReference type="EMBL" id="JAVHNQ010000003">
    <property type="protein sequence ID" value="KAK6353103.1"/>
    <property type="molecule type" value="Genomic_DNA"/>
</dbReference>
<feature type="compositionally biased region" description="Polar residues" evidence="1">
    <location>
        <begin position="89"/>
        <end position="104"/>
    </location>
</feature>
<reference evidence="3 4" key="1">
    <citation type="submission" date="2019-10" db="EMBL/GenBank/DDBJ databases">
        <authorList>
            <person name="Palmer J.M."/>
        </authorList>
    </citation>
    <scope>NUCLEOTIDE SEQUENCE [LARGE SCALE GENOMIC DNA]</scope>
    <source>
        <strain evidence="3 4">TWF696</strain>
    </source>
</reference>
<sequence>MTLCFATAFRTHFPSSPVGGEYPLHSPLPIDCHLQYKSTIRPAPPKTSSSTIIIIITTITHTSTSHRFTRMSFFRKIKQAAANMDRAGPSSNNPFTNRPQNSASGPPPYSPVAPVGANASYYGSAPQPQYPPVPQAPMHSHPQQQAYPPQQQQAPPRPQQQQPALINPGSFPLPSLNPGADDPYVFLRDFDTVILVDDSGSMSGGRWKQTAAALSTIVPIVTFYDSDGIDIHFLNAPDHPANHNIKTPAQVMEIFSTVRPQGATPTGRALKRILEPYLERYERAPSRTKPLNIIVITDGVPTDDVESHIVKYAKKLDRLDADLTQVGVQFFQIGSDAEATVALRELDDALGEMRGVRDMVDTVPFTGALEGDRMLKVVLGAVNRRLDRKRA</sequence>
<dbReference type="InterPro" id="IPR002035">
    <property type="entry name" value="VWF_A"/>
</dbReference>
<dbReference type="PANTHER" id="PTHR34706:SF1">
    <property type="entry name" value="VWFA DOMAIN-CONTAINING PROTEIN"/>
    <property type="match status" value="1"/>
</dbReference>
<dbReference type="SMART" id="SM00327">
    <property type="entry name" value="VWA"/>
    <property type="match status" value="1"/>
</dbReference>
<evidence type="ECO:0000259" key="2">
    <source>
        <dbReference type="PROSITE" id="PS50234"/>
    </source>
</evidence>
<dbReference type="Gene3D" id="3.40.50.410">
    <property type="entry name" value="von Willebrand factor, type A domain"/>
    <property type="match status" value="1"/>
</dbReference>
<evidence type="ECO:0000313" key="3">
    <source>
        <dbReference type="EMBL" id="KAK6353103.1"/>
    </source>
</evidence>
<dbReference type="Pfam" id="PF00092">
    <property type="entry name" value="VWA"/>
    <property type="match status" value="1"/>
</dbReference>
<feature type="domain" description="VWFA" evidence="2">
    <location>
        <begin position="191"/>
        <end position="378"/>
    </location>
</feature>
<dbReference type="Proteomes" id="UP001375240">
    <property type="component" value="Unassembled WGS sequence"/>
</dbReference>
<dbReference type="PANTHER" id="PTHR34706">
    <property type="entry name" value="SLR1338 PROTEIN"/>
    <property type="match status" value="1"/>
</dbReference>
<dbReference type="AlphaFoldDB" id="A0AAV9V007"/>
<feature type="region of interest" description="Disordered" evidence="1">
    <location>
        <begin position="84"/>
        <end position="174"/>
    </location>
</feature>
<dbReference type="PROSITE" id="PS50234">
    <property type="entry name" value="VWFA"/>
    <property type="match status" value="1"/>
</dbReference>
<keyword evidence="4" id="KW-1185">Reference proteome</keyword>
<proteinExistence type="predicted"/>
<accession>A0AAV9V007</accession>